<evidence type="ECO:0000259" key="6">
    <source>
        <dbReference type="Pfam" id="PF01694"/>
    </source>
</evidence>
<keyword evidence="8" id="KW-1185">Reference proteome</keyword>
<organism evidence="7 8">
    <name type="scientific">Psychrobacter urativorans</name>
    <dbReference type="NCBI Taxonomy" id="45610"/>
    <lineage>
        <taxon>Bacteria</taxon>
        <taxon>Pseudomonadati</taxon>
        <taxon>Pseudomonadota</taxon>
        <taxon>Gammaproteobacteria</taxon>
        <taxon>Moraxellales</taxon>
        <taxon>Moraxellaceae</taxon>
        <taxon>Psychrobacter</taxon>
    </lineage>
</organism>
<feature type="transmembrane region" description="Helical" evidence="5">
    <location>
        <begin position="71"/>
        <end position="91"/>
    </location>
</feature>
<feature type="transmembrane region" description="Helical" evidence="5">
    <location>
        <begin position="144"/>
        <end position="161"/>
    </location>
</feature>
<feature type="transmembrane region" description="Helical" evidence="5">
    <location>
        <begin position="173"/>
        <end position="189"/>
    </location>
</feature>
<keyword evidence="7" id="KW-0378">Hydrolase</keyword>
<dbReference type="InterPro" id="IPR022764">
    <property type="entry name" value="Peptidase_S54_rhomboid_dom"/>
</dbReference>
<accession>A0A0M4T7D8</accession>
<sequence length="205" mass="22854">MDWKPWLSLVIVRLKQVIGLYIFVFLPMWGMSFLNKIALFGLWNIFGIVPRTLDLRSLIGVFASWTMHGDLAHLISNTFVLLQILFLFGLFENNAYRTILKLIIASGMMTWLIGSPLSMHIGASGLCFAMLGFMIGGAVFARRWGYLLSCVVMGTGYWLTIKQGLMPQQGVSFAAHFGGLCAGLLLGANSKHAYTSLSKPYSYKR</sequence>
<dbReference type="Pfam" id="PF01694">
    <property type="entry name" value="Rhomboid"/>
    <property type="match status" value="1"/>
</dbReference>
<dbReference type="EMBL" id="CP012678">
    <property type="protein sequence ID" value="ALF59546.1"/>
    <property type="molecule type" value="Genomic_DNA"/>
</dbReference>
<dbReference type="RefSeq" id="WP_062533993.1">
    <property type="nucleotide sequence ID" value="NZ_CP012678.1"/>
</dbReference>
<evidence type="ECO:0000313" key="7">
    <source>
        <dbReference type="EMBL" id="ALF59546.1"/>
    </source>
</evidence>
<evidence type="ECO:0000256" key="4">
    <source>
        <dbReference type="ARBA" id="ARBA00023136"/>
    </source>
</evidence>
<dbReference type="GO" id="GO:0006508">
    <property type="term" value="P:proteolysis"/>
    <property type="evidence" value="ECO:0007669"/>
    <property type="project" value="UniProtKB-KW"/>
</dbReference>
<evidence type="ECO:0000256" key="3">
    <source>
        <dbReference type="ARBA" id="ARBA00022989"/>
    </source>
</evidence>
<evidence type="ECO:0000313" key="8">
    <source>
        <dbReference type="Proteomes" id="UP000059847"/>
    </source>
</evidence>
<feature type="transmembrane region" description="Helical" evidence="5">
    <location>
        <begin position="120"/>
        <end position="139"/>
    </location>
</feature>
<keyword evidence="2 5" id="KW-0812">Transmembrane</keyword>
<evidence type="ECO:0000256" key="2">
    <source>
        <dbReference type="ARBA" id="ARBA00022692"/>
    </source>
</evidence>
<dbReference type="Gene3D" id="1.20.1540.10">
    <property type="entry name" value="Rhomboid-like"/>
    <property type="match status" value="1"/>
</dbReference>
<dbReference type="Proteomes" id="UP000059847">
    <property type="component" value="Chromosome"/>
</dbReference>
<keyword evidence="7" id="KW-0645">Protease</keyword>
<evidence type="ECO:0000256" key="1">
    <source>
        <dbReference type="ARBA" id="ARBA00004141"/>
    </source>
</evidence>
<feature type="domain" description="Peptidase S54 rhomboid" evidence="6">
    <location>
        <begin position="58"/>
        <end position="188"/>
    </location>
</feature>
<proteinExistence type="predicted"/>
<keyword evidence="4 5" id="KW-0472">Membrane</keyword>
<comment type="subcellular location">
    <subcellularLocation>
        <location evidence="1">Membrane</location>
        <topology evidence="1">Multi-pass membrane protein</topology>
    </subcellularLocation>
</comment>
<dbReference type="STRING" id="45610.AOC03_05320"/>
<keyword evidence="3 5" id="KW-1133">Transmembrane helix</keyword>
<gene>
    <name evidence="7" type="ORF">AOC03_05320</name>
</gene>
<dbReference type="AlphaFoldDB" id="A0A0M4T7D8"/>
<dbReference type="OrthoDB" id="465874at2"/>
<protein>
    <submittedName>
        <fullName evidence="7">Protease</fullName>
    </submittedName>
</protein>
<evidence type="ECO:0000256" key="5">
    <source>
        <dbReference type="SAM" id="Phobius"/>
    </source>
</evidence>
<feature type="transmembrane region" description="Helical" evidence="5">
    <location>
        <begin position="98"/>
        <end position="114"/>
    </location>
</feature>
<dbReference type="InterPro" id="IPR035952">
    <property type="entry name" value="Rhomboid-like_sf"/>
</dbReference>
<dbReference type="GO" id="GO:0016020">
    <property type="term" value="C:membrane"/>
    <property type="evidence" value="ECO:0007669"/>
    <property type="project" value="UniProtKB-SubCell"/>
</dbReference>
<dbReference type="KEGG" id="pur:AOC03_05320"/>
<dbReference type="GO" id="GO:0004252">
    <property type="term" value="F:serine-type endopeptidase activity"/>
    <property type="evidence" value="ECO:0007669"/>
    <property type="project" value="InterPro"/>
</dbReference>
<name>A0A0M4T7D8_9GAMM</name>
<dbReference type="SUPFAM" id="SSF144091">
    <property type="entry name" value="Rhomboid-like"/>
    <property type="match status" value="1"/>
</dbReference>
<reference evidence="7 8" key="1">
    <citation type="submission" date="2015-09" db="EMBL/GenBank/DDBJ databases">
        <title>Complete genome of Psychrobacter urativorans R10.10B.</title>
        <authorList>
            <person name="See-Too W.S."/>
            <person name="Chan K.G."/>
        </authorList>
    </citation>
    <scope>NUCLEOTIDE SEQUENCE [LARGE SCALE GENOMIC DNA]</scope>
    <source>
        <strain evidence="7 8">R10.10B</strain>
    </source>
</reference>